<dbReference type="Proteomes" id="UP001157109">
    <property type="component" value="Unassembled WGS sequence"/>
</dbReference>
<feature type="signal peptide" evidence="4">
    <location>
        <begin position="1"/>
        <end position="17"/>
    </location>
</feature>
<evidence type="ECO:0000256" key="2">
    <source>
        <dbReference type="ARBA" id="ARBA00009194"/>
    </source>
</evidence>
<proteinExistence type="inferred from homology"/>
<evidence type="ECO:0000256" key="3">
    <source>
        <dbReference type="ARBA" id="ARBA00022475"/>
    </source>
</evidence>
<protein>
    <recommendedName>
        <fullName evidence="7">LppX_LprAFG lipoprotein</fullName>
    </recommendedName>
</protein>
<keyword evidence="3" id="KW-1003">Cell membrane</keyword>
<evidence type="ECO:0000313" key="5">
    <source>
        <dbReference type="EMBL" id="GMA21129.1"/>
    </source>
</evidence>
<comment type="subcellular location">
    <subcellularLocation>
        <location evidence="1">Cell envelope</location>
    </subcellularLocation>
</comment>
<feature type="chain" id="PRO_5046653395" description="LppX_LprAFG lipoprotein" evidence="4">
    <location>
        <begin position="18"/>
        <end position="232"/>
    </location>
</feature>
<comment type="caution">
    <text evidence="5">The sequence shown here is derived from an EMBL/GenBank/DDBJ whole genome shotgun (WGS) entry which is preliminary data.</text>
</comment>
<dbReference type="RefSeq" id="WP_241441429.1">
    <property type="nucleotide sequence ID" value="NZ_BSUJ01000001.1"/>
</dbReference>
<dbReference type="PROSITE" id="PS51257">
    <property type="entry name" value="PROKAR_LIPOPROTEIN"/>
    <property type="match status" value="1"/>
</dbReference>
<keyword evidence="4" id="KW-0732">Signal</keyword>
<organism evidence="5 6">
    <name type="scientific">Arsenicicoccus piscis</name>
    <dbReference type="NCBI Taxonomy" id="673954"/>
    <lineage>
        <taxon>Bacteria</taxon>
        <taxon>Bacillati</taxon>
        <taxon>Actinomycetota</taxon>
        <taxon>Actinomycetes</taxon>
        <taxon>Micrococcales</taxon>
        <taxon>Intrasporangiaceae</taxon>
        <taxon>Arsenicicoccus</taxon>
    </lineage>
</organism>
<dbReference type="SUPFAM" id="SSF89392">
    <property type="entry name" value="Prokaryotic lipoproteins and lipoprotein localization factors"/>
    <property type="match status" value="1"/>
</dbReference>
<name>A0ABQ6HRR4_9MICO</name>
<evidence type="ECO:0000256" key="1">
    <source>
        <dbReference type="ARBA" id="ARBA00004196"/>
    </source>
</evidence>
<gene>
    <name evidence="5" type="ORF">GCM10025862_31500</name>
</gene>
<evidence type="ECO:0008006" key="7">
    <source>
        <dbReference type="Google" id="ProtNLM"/>
    </source>
</evidence>
<dbReference type="CDD" id="cd16334">
    <property type="entry name" value="LppX-like"/>
    <property type="match status" value="1"/>
</dbReference>
<keyword evidence="6" id="KW-1185">Reference proteome</keyword>
<reference evidence="6" key="1">
    <citation type="journal article" date="2019" name="Int. J. Syst. Evol. Microbiol.">
        <title>The Global Catalogue of Microorganisms (GCM) 10K type strain sequencing project: providing services to taxonomists for standard genome sequencing and annotation.</title>
        <authorList>
            <consortium name="The Broad Institute Genomics Platform"/>
            <consortium name="The Broad Institute Genome Sequencing Center for Infectious Disease"/>
            <person name="Wu L."/>
            <person name="Ma J."/>
        </authorList>
    </citation>
    <scope>NUCLEOTIDE SEQUENCE [LARGE SCALE GENOMIC DNA]</scope>
    <source>
        <strain evidence="6">NBRC 105830</strain>
    </source>
</reference>
<dbReference type="InterPro" id="IPR009830">
    <property type="entry name" value="LppX/LprAFG"/>
</dbReference>
<evidence type="ECO:0000313" key="6">
    <source>
        <dbReference type="Proteomes" id="UP001157109"/>
    </source>
</evidence>
<evidence type="ECO:0000256" key="4">
    <source>
        <dbReference type="SAM" id="SignalP"/>
    </source>
</evidence>
<keyword evidence="3" id="KW-0472">Membrane</keyword>
<dbReference type="EMBL" id="BSUJ01000001">
    <property type="protein sequence ID" value="GMA21129.1"/>
    <property type="molecule type" value="Genomic_DNA"/>
</dbReference>
<comment type="similarity">
    <text evidence="2">Belongs to the LppX/LprAFG lipoprotein family.</text>
</comment>
<dbReference type="InterPro" id="IPR029046">
    <property type="entry name" value="LolA/LolB/LppX"/>
</dbReference>
<dbReference type="Pfam" id="PF07161">
    <property type="entry name" value="LppX_LprAFG"/>
    <property type="match status" value="1"/>
</dbReference>
<sequence>MRRAVLVSLPLSVLLLAACSGGVGDPSPSTSEDPTVALGKTRDAFVAAKSVHLALTSEGIPTTANGVSGATGTGVIDKVTPKFAGTVTGRVQGTSATIDVIAIGRDTWLKLFTPTFEKADLAKLGAPNPATFFNPDTGIAYLFAGTTGVKQGEQVRDGQDVLDVYTATVPGGQVRNLLRVGDATKTYQATFGVAPEHELRTVSLTGELYPGTTSTYTLRLADYGQPASITAP</sequence>
<dbReference type="Gene3D" id="2.50.20.20">
    <property type="match status" value="1"/>
</dbReference>
<accession>A0ABQ6HRR4</accession>